<reference evidence="2 3" key="1">
    <citation type="submission" date="2018-11" db="EMBL/GenBank/DDBJ databases">
        <title>Sequencing the genomes of 1000 actinobacteria strains.</title>
        <authorList>
            <person name="Klenk H.-P."/>
        </authorList>
    </citation>
    <scope>NUCLEOTIDE SEQUENCE [LARGE SCALE GENOMIC DNA]</scope>
    <source>
        <strain evidence="2 3">DSM 14012</strain>
    </source>
</reference>
<dbReference type="InterPro" id="IPR001173">
    <property type="entry name" value="Glyco_trans_2-like"/>
</dbReference>
<dbReference type="GO" id="GO:0016740">
    <property type="term" value="F:transferase activity"/>
    <property type="evidence" value="ECO:0007669"/>
    <property type="project" value="UniProtKB-KW"/>
</dbReference>
<dbReference type="Gene3D" id="3.90.550.10">
    <property type="entry name" value="Spore Coat Polysaccharide Biosynthesis Protein SpsA, Chain A"/>
    <property type="match status" value="1"/>
</dbReference>
<dbReference type="AlphaFoldDB" id="A0A3N2C4K3"/>
<dbReference type="RefSeq" id="WP_085513423.1">
    <property type="nucleotide sequence ID" value="NZ_FXAP01000005.1"/>
</dbReference>
<organism evidence="2 3">
    <name type="scientific">Plantibacter flavus</name>
    <dbReference type="NCBI Taxonomy" id="150123"/>
    <lineage>
        <taxon>Bacteria</taxon>
        <taxon>Bacillati</taxon>
        <taxon>Actinomycetota</taxon>
        <taxon>Actinomycetes</taxon>
        <taxon>Micrococcales</taxon>
        <taxon>Microbacteriaceae</taxon>
        <taxon>Plantibacter</taxon>
    </lineage>
</organism>
<feature type="domain" description="Glycosyltransferase 2-like" evidence="1">
    <location>
        <begin position="12"/>
        <end position="183"/>
    </location>
</feature>
<sequence>MPATAAVDGRVSVALCTYNGAVFLEEQLDSMLAQTVLPGEIVVSDDGSTDGTSAIVERFATESPVPVRVLRNPSPLGVTKNFEGAIRATTGSLIVLSDQDDVWRLDRVERALAAFDARPELQMVCSDARLVGADGVSLGTTLFASLSIGPHERDGIRAGDAFGVLLRRNLVTGATAMLRREVFDAGAPFPSPWVHDEWLAIVAASRGPIELLDEPLVDYRQHGANQIGIVEPTLAYKISRLMQPGRQRNRDIADRVAGLASWLDDAREPAPRADPSAVVAKAAFERFRADLPRTRWRRILPVLLRAPRGEYQRYASQGALDIVRDLLQPA</sequence>
<dbReference type="CDD" id="cd04196">
    <property type="entry name" value="GT_2_like_d"/>
    <property type="match status" value="1"/>
</dbReference>
<dbReference type="EMBL" id="RKHL01000001">
    <property type="protein sequence ID" value="ROR82426.1"/>
    <property type="molecule type" value="Genomic_DNA"/>
</dbReference>
<evidence type="ECO:0000313" key="3">
    <source>
        <dbReference type="Proteomes" id="UP000266915"/>
    </source>
</evidence>
<name>A0A3N2C4K3_9MICO</name>
<keyword evidence="3" id="KW-1185">Reference proteome</keyword>
<protein>
    <submittedName>
        <fullName evidence="2">Glycosyl transferase family 2</fullName>
    </submittedName>
</protein>
<gene>
    <name evidence="2" type="ORF">EDD42_2517</name>
</gene>
<comment type="caution">
    <text evidence="2">The sequence shown here is derived from an EMBL/GenBank/DDBJ whole genome shotgun (WGS) entry which is preliminary data.</text>
</comment>
<proteinExistence type="predicted"/>
<dbReference type="PANTHER" id="PTHR43685">
    <property type="entry name" value="GLYCOSYLTRANSFERASE"/>
    <property type="match status" value="1"/>
</dbReference>
<dbReference type="PANTHER" id="PTHR43685:SF2">
    <property type="entry name" value="GLYCOSYLTRANSFERASE 2-LIKE DOMAIN-CONTAINING PROTEIN"/>
    <property type="match status" value="1"/>
</dbReference>
<accession>A0A3N2C4K3</accession>
<evidence type="ECO:0000259" key="1">
    <source>
        <dbReference type="Pfam" id="PF00535"/>
    </source>
</evidence>
<keyword evidence="2" id="KW-0808">Transferase</keyword>
<dbReference type="SUPFAM" id="SSF53448">
    <property type="entry name" value="Nucleotide-diphospho-sugar transferases"/>
    <property type="match status" value="1"/>
</dbReference>
<dbReference type="Pfam" id="PF00535">
    <property type="entry name" value="Glycos_transf_2"/>
    <property type="match status" value="1"/>
</dbReference>
<dbReference type="Proteomes" id="UP000266915">
    <property type="component" value="Unassembled WGS sequence"/>
</dbReference>
<dbReference type="InterPro" id="IPR029044">
    <property type="entry name" value="Nucleotide-diphossugar_trans"/>
</dbReference>
<dbReference type="InterPro" id="IPR050834">
    <property type="entry name" value="Glycosyltransf_2"/>
</dbReference>
<evidence type="ECO:0000313" key="2">
    <source>
        <dbReference type="EMBL" id="ROR82426.1"/>
    </source>
</evidence>